<dbReference type="WBParaSite" id="MBELARI_LOCUS14547">
    <property type="protein sequence ID" value="MBELARI_LOCUS14547"/>
    <property type="gene ID" value="MBELARI_LOCUS14547"/>
</dbReference>
<feature type="transmembrane region" description="Helical" evidence="1">
    <location>
        <begin position="207"/>
        <end position="226"/>
    </location>
</feature>
<dbReference type="SUPFAM" id="SSF81321">
    <property type="entry name" value="Family A G protein-coupled receptor-like"/>
    <property type="match status" value="1"/>
</dbReference>
<protein>
    <submittedName>
        <fullName evidence="3">Uncharacterized protein</fullName>
    </submittedName>
</protein>
<feature type="transmembrane region" description="Helical" evidence="1">
    <location>
        <begin position="153"/>
        <end position="171"/>
    </location>
</feature>
<evidence type="ECO:0000313" key="3">
    <source>
        <dbReference type="WBParaSite" id="MBELARI_LOCUS14547"/>
    </source>
</evidence>
<dbReference type="PANTHER" id="PTHR23021">
    <property type="entry name" value="SERPENTINE RECEPTOR, CLASS T"/>
    <property type="match status" value="1"/>
</dbReference>
<organism evidence="2 3">
    <name type="scientific">Mesorhabditis belari</name>
    <dbReference type="NCBI Taxonomy" id="2138241"/>
    <lineage>
        <taxon>Eukaryota</taxon>
        <taxon>Metazoa</taxon>
        <taxon>Ecdysozoa</taxon>
        <taxon>Nematoda</taxon>
        <taxon>Chromadorea</taxon>
        <taxon>Rhabditida</taxon>
        <taxon>Rhabditina</taxon>
        <taxon>Rhabditomorpha</taxon>
        <taxon>Rhabditoidea</taxon>
        <taxon>Rhabditidae</taxon>
        <taxon>Mesorhabditinae</taxon>
        <taxon>Mesorhabditis</taxon>
    </lineage>
</organism>
<proteinExistence type="predicted"/>
<dbReference type="Gene3D" id="1.20.1070.10">
    <property type="entry name" value="Rhodopsin 7-helix transmembrane proteins"/>
    <property type="match status" value="1"/>
</dbReference>
<keyword evidence="1" id="KW-0812">Transmembrane</keyword>
<sequence length="340" mass="38520">MEVYFAAGGLDANPRWTCRNINLTYNQLQVKHEKHPIVGTIYILLGFFFQVLYLLALSVIGTKDLLKHSCYKMMLCLGLFDFVCMIFSAQVSGYFYLVGAEYCMYPHLQYIIGSSIMGCFGPVCTLSLVLVMNRLIDFWRPDIAKKLFHGKKTWFWCFLCALYGMACFWKAPSLSFNVDVGTWIFNPLIPGNTYTDYSPMWLAVNNFITTSGICGSYVGFVVLHAYKLRVTQAVESTALQRNILRQAICICFFTFVTTAIWASMVFYDPSIFVLHLGQLCWHLMHAVPSLVYLLLNKTIQTRALRNLRNCTGIQTKVSYESKTSASEEAKAYSSGGVIPA</sequence>
<evidence type="ECO:0000313" key="2">
    <source>
        <dbReference type="Proteomes" id="UP000887575"/>
    </source>
</evidence>
<name>A0AAF3ELA9_9BILA</name>
<feature type="transmembrane region" description="Helical" evidence="1">
    <location>
        <begin position="273"/>
        <end position="295"/>
    </location>
</feature>
<dbReference type="AlphaFoldDB" id="A0AAF3ELA9"/>
<keyword evidence="1" id="KW-0472">Membrane</keyword>
<keyword evidence="2" id="KW-1185">Reference proteome</keyword>
<feature type="transmembrane region" description="Helical" evidence="1">
    <location>
        <begin position="41"/>
        <end position="61"/>
    </location>
</feature>
<reference evidence="3" key="1">
    <citation type="submission" date="2024-02" db="UniProtKB">
        <authorList>
            <consortium name="WormBaseParasite"/>
        </authorList>
    </citation>
    <scope>IDENTIFICATION</scope>
</reference>
<dbReference type="PANTHER" id="PTHR23021:SF28">
    <property type="entry name" value="SERPENTINE RECEPTOR, CLASS T-RELATED"/>
    <property type="match status" value="1"/>
</dbReference>
<feature type="transmembrane region" description="Helical" evidence="1">
    <location>
        <begin position="247"/>
        <end position="267"/>
    </location>
</feature>
<feature type="transmembrane region" description="Helical" evidence="1">
    <location>
        <begin position="73"/>
        <end position="96"/>
    </location>
</feature>
<evidence type="ECO:0000256" key="1">
    <source>
        <dbReference type="SAM" id="Phobius"/>
    </source>
</evidence>
<accession>A0AAF3ELA9</accession>
<dbReference type="Pfam" id="PF10321">
    <property type="entry name" value="7TM_GPCR_Srt"/>
    <property type="match status" value="1"/>
</dbReference>
<dbReference type="Proteomes" id="UP000887575">
    <property type="component" value="Unassembled WGS sequence"/>
</dbReference>
<dbReference type="InterPro" id="IPR019425">
    <property type="entry name" value="7TM_GPCR_serpentine_rcpt_Srt"/>
</dbReference>
<keyword evidence="1" id="KW-1133">Transmembrane helix</keyword>
<feature type="transmembrane region" description="Helical" evidence="1">
    <location>
        <begin position="108"/>
        <end position="132"/>
    </location>
</feature>